<dbReference type="PROSITE" id="PS50244">
    <property type="entry name" value="S5A_REDUCTASE"/>
    <property type="match status" value="1"/>
</dbReference>
<dbReference type="Pfam" id="PF06966">
    <property type="entry name" value="DUF1295"/>
    <property type="match status" value="1"/>
</dbReference>
<dbReference type="AlphaFoldDB" id="R7T915"/>
<dbReference type="EnsemblMetazoa" id="CapteT113160">
    <property type="protein sequence ID" value="CapteP113160"/>
    <property type="gene ID" value="CapteG113160"/>
</dbReference>
<dbReference type="Proteomes" id="UP000014760">
    <property type="component" value="Unassembled WGS sequence"/>
</dbReference>
<protein>
    <submittedName>
        <fullName evidence="2 3">Uncharacterized protein</fullName>
    </submittedName>
</protein>
<dbReference type="InterPro" id="IPR010721">
    <property type="entry name" value="UstE-like"/>
</dbReference>
<feature type="transmembrane region" description="Helical" evidence="1">
    <location>
        <begin position="99"/>
        <end position="119"/>
    </location>
</feature>
<keyword evidence="1" id="KW-1133">Transmembrane helix</keyword>
<feature type="transmembrane region" description="Helical" evidence="1">
    <location>
        <begin position="205"/>
        <end position="226"/>
    </location>
</feature>
<dbReference type="EMBL" id="KB312312">
    <property type="protein sequence ID" value="ELT87489.1"/>
    <property type="molecule type" value="Genomic_DNA"/>
</dbReference>
<dbReference type="OrthoDB" id="67965at2759"/>
<dbReference type="OMA" id="FQMLWVW"/>
<dbReference type="GO" id="GO:0016020">
    <property type="term" value="C:membrane"/>
    <property type="evidence" value="ECO:0007669"/>
    <property type="project" value="TreeGrafter"/>
</dbReference>
<dbReference type="EMBL" id="AMQN01003621">
    <property type="status" value="NOT_ANNOTATED_CDS"/>
    <property type="molecule type" value="Genomic_DNA"/>
</dbReference>
<reference evidence="3" key="3">
    <citation type="submission" date="2015-06" db="UniProtKB">
        <authorList>
            <consortium name="EnsemblMetazoa"/>
        </authorList>
    </citation>
    <scope>IDENTIFICATION</scope>
</reference>
<gene>
    <name evidence="2" type="ORF">CAPTEDRAFT_113160</name>
</gene>
<keyword evidence="4" id="KW-1185">Reference proteome</keyword>
<dbReference type="Gene3D" id="1.20.120.1630">
    <property type="match status" value="1"/>
</dbReference>
<evidence type="ECO:0000313" key="4">
    <source>
        <dbReference type="Proteomes" id="UP000014760"/>
    </source>
</evidence>
<accession>R7T915</accession>
<reference evidence="2 4" key="2">
    <citation type="journal article" date="2013" name="Nature">
        <title>Insights into bilaterian evolution from three spiralian genomes.</title>
        <authorList>
            <person name="Simakov O."/>
            <person name="Marletaz F."/>
            <person name="Cho S.J."/>
            <person name="Edsinger-Gonzales E."/>
            <person name="Havlak P."/>
            <person name="Hellsten U."/>
            <person name="Kuo D.H."/>
            <person name="Larsson T."/>
            <person name="Lv J."/>
            <person name="Arendt D."/>
            <person name="Savage R."/>
            <person name="Osoegawa K."/>
            <person name="de Jong P."/>
            <person name="Grimwood J."/>
            <person name="Chapman J.A."/>
            <person name="Shapiro H."/>
            <person name="Aerts A."/>
            <person name="Otillar R.P."/>
            <person name="Terry A.Y."/>
            <person name="Boore J.L."/>
            <person name="Grigoriev I.V."/>
            <person name="Lindberg D.R."/>
            <person name="Seaver E.C."/>
            <person name="Weisblat D.A."/>
            <person name="Putnam N.H."/>
            <person name="Rokhsar D.S."/>
        </authorList>
    </citation>
    <scope>NUCLEOTIDE SEQUENCE</scope>
    <source>
        <strain evidence="2 4">I ESC-2004</strain>
    </source>
</reference>
<keyword evidence="1" id="KW-0812">Transmembrane</keyword>
<name>R7T915_CAPTE</name>
<evidence type="ECO:0000313" key="2">
    <source>
        <dbReference type="EMBL" id="ELT87489.1"/>
    </source>
</evidence>
<dbReference type="HOGENOM" id="CLU_043418_1_0_1"/>
<dbReference type="PANTHER" id="PTHR32251">
    <property type="entry name" value="3-OXO-5-ALPHA-STEROID 4-DEHYDROGENASE"/>
    <property type="match status" value="1"/>
</dbReference>
<organism evidence="2">
    <name type="scientific">Capitella teleta</name>
    <name type="common">Polychaete worm</name>
    <dbReference type="NCBI Taxonomy" id="283909"/>
    <lineage>
        <taxon>Eukaryota</taxon>
        <taxon>Metazoa</taxon>
        <taxon>Spiralia</taxon>
        <taxon>Lophotrochozoa</taxon>
        <taxon>Annelida</taxon>
        <taxon>Polychaeta</taxon>
        <taxon>Sedentaria</taxon>
        <taxon>Scolecida</taxon>
        <taxon>Capitellidae</taxon>
        <taxon>Capitella</taxon>
    </lineage>
</organism>
<keyword evidence="1" id="KW-0472">Membrane</keyword>
<reference evidence="4" key="1">
    <citation type="submission" date="2012-12" db="EMBL/GenBank/DDBJ databases">
        <authorList>
            <person name="Hellsten U."/>
            <person name="Grimwood J."/>
            <person name="Chapman J.A."/>
            <person name="Shapiro H."/>
            <person name="Aerts A."/>
            <person name="Otillar R.P."/>
            <person name="Terry A.Y."/>
            <person name="Boore J.L."/>
            <person name="Simakov O."/>
            <person name="Marletaz F."/>
            <person name="Cho S.-J."/>
            <person name="Edsinger-Gonzales E."/>
            <person name="Havlak P."/>
            <person name="Kuo D.-H."/>
            <person name="Larsson T."/>
            <person name="Lv J."/>
            <person name="Arendt D."/>
            <person name="Savage R."/>
            <person name="Osoegawa K."/>
            <person name="de Jong P."/>
            <person name="Lindberg D.R."/>
            <person name="Seaver E.C."/>
            <person name="Weisblat D.A."/>
            <person name="Putnam N.H."/>
            <person name="Grigoriev I.V."/>
            <person name="Rokhsar D.S."/>
        </authorList>
    </citation>
    <scope>NUCLEOTIDE SEQUENCE</scope>
    <source>
        <strain evidence="4">I ESC-2004</strain>
    </source>
</reference>
<sequence length="255" mass="29134">MGNILVKSAVLDVGIQWALFVVAAALKTEKFYDLAGSSTFLLLAIQSLRWGNGFFLRQRVQTGMVVTWATRLGFYLFSRILQDGGDKRFDKVRNVPSTFFVYWTIQAVWVFVTLLPTLILNSKKSDQELTKRDYAGWTLWAIGFVFEALADHQKSVFRANPENAGRFIQSGLWGISRHPNYFGEILMWLGMYLSASTTFRGWEHLGVISPIFVTYLLTKVSGIPLLERMAMQRWGDNPLHAEYVRNTAVLVPFIY</sequence>
<proteinExistence type="predicted"/>
<evidence type="ECO:0000256" key="1">
    <source>
        <dbReference type="SAM" id="Phobius"/>
    </source>
</evidence>
<dbReference type="PANTHER" id="PTHR32251:SF17">
    <property type="entry name" value="STEROID 5-ALPHA REDUCTASE C-TERMINAL DOMAIN-CONTAINING PROTEIN"/>
    <property type="match status" value="1"/>
</dbReference>
<evidence type="ECO:0000313" key="3">
    <source>
        <dbReference type="EnsemblMetazoa" id="CapteP113160"/>
    </source>
</evidence>